<dbReference type="Proteomes" id="UP001623330">
    <property type="component" value="Unassembled WGS sequence"/>
</dbReference>
<name>A0ABR4NWH1_9SACH</name>
<comment type="caution">
    <text evidence="2">The sequence shown here is derived from an EMBL/GenBank/DDBJ whole genome shotgun (WGS) entry which is preliminary data.</text>
</comment>
<keyword evidence="3" id="KW-1185">Reference proteome</keyword>
<organism evidence="2 3">
    <name type="scientific">Nakaseomyces bracarensis</name>
    <dbReference type="NCBI Taxonomy" id="273131"/>
    <lineage>
        <taxon>Eukaryota</taxon>
        <taxon>Fungi</taxon>
        <taxon>Dikarya</taxon>
        <taxon>Ascomycota</taxon>
        <taxon>Saccharomycotina</taxon>
        <taxon>Saccharomycetes</taxon>
        <taxon>Saccharomycetales</taxon>
        <taxon>Saccharomycetaceae</taxon>
        <taxon>Nakaseomyces</taxon>
    </lineage>
</organism>
<sequence>MKVSMSQEIESIRKQNNQAIATERQKFDLETFHATKRRPAGTTNMSHIEIELYNKFVMPDFNESYLDYLTGEESTLDIEFLKRGDKDMRRFAEGLAGKLTQETYTLLMEDKLTMESVMKAMNIWPPNAAETKYSNLIKRFYKDNEGNIRDNKVDNNIVMEPDKLYDAVMLAHITNHHLKTAVLFQCLREVYANCTRDYVQRALLYCNKCNPDRKVKPLEKVRHRNINEDLLPLERIHIEVFAPFEEENDGNEPGKEVKIEGKFSHVFYCRDFRTRYVWCFPLKNMKYKTLVQIIATFFMTVLNEPPIFVESSTIDQEDLKEIFEKLAEKYGLKLGIGFANYTKFHAQGIKRFKTHLHRSKSECIDDWLMCLKQGVYQANRVFEKQLGKQSNVLLSELCGQYERDIRKKKTKFIEQSFAENIKTFPKSGGCVYSEDITDYQKIMERIGYLGGNRSKKSKEFPELEEEDEEELQETVNGESSQSPKRKRSQKKSTTNANSEINDNQEDPIAKRRPRRSTKSKS</sequence>
<accession>A0ABR4NWH1</accession>
<reference evidence="2 3" key="1">
    <citation type="submission" date="2024-05" db="EMBL/GenBank/DDBJ databases">
        <title>Long read based assembly of the Candida bracarensis genome reveals expanded adhesin content.</title>
        <authorList>
            <person name="Marcet-Houben M."/>
            <person name="Ksiezopolska E."/>
            <person name="Gabaldon T."/>
        </authorList>
    </citation>
    <scope>NUCLEOTIDE SEQUENCE [LARGE SCALE GENOMIC DNA]</scope>
    <source>
        <strain evidence="2 3">CBM6</strain>
    </source>
</reference>
<protein>
    <submittedName>
        <fullName evidence="2">DNA replication fork-blocking protein FOB1</fullName>
    </submittedName>
</protein>
<feature type="compositionally biased region" description="Acidic residues" evidence="1">
    <location>
        <begin position="462"/>
        <end position="472"/>
    </location>
</feature>
<feature type="compositionally biased region" description="Basic residues" evidence="1">
    <location>
        <begin position="510"/>
        <end position="521"/>
    </location>
</feature>
<evidence type="ECO:0000256" key="1">
    <source>
        <dbReference type="SAM" id="MobiDB-lite"/>
    </source>
</evidence>
<gene>
    <name evidence="2" type="ORF">RNJ44_04997</name>
</gene>
<feature type="region of interest" description="Disordered" evidence="1">
    <location>
        <begin position="451"/>
        <end position="521"/>
    </location>
</feature>
<evidence type="ECO:0000313" key="3">
    <source>
        <dbReference type="Proteomes" id="UP001623330"/>
    </source>
</evidence>
<evidence type="ECO:0000313" key="2">
    <source>
        <dbReference type="EMBL" id="KAL3233081.1"/>
    </source>
</evidence>
<proteinExistence type="predicted"/>
<dbReference type="EMBL" id="JBEVYD010000005">
    <property type="protein sequence ID" value="KAL3233081.1"/>
    <property type="molecule type" value="Genomic_DNA"/>
</dbReference>